<dbReference type="PANTHER" id="PTHR43782:SF3">
    <property type="entry name" value="ARGINASE"/>
    <property type="match status" value="1"/>
</dbReference>
<evidence type="ECO:0000256" key="12">
    <source>
        <dbReference type="RuleBase" id="RU361159"/>
    </source>
</evidence>
<dbReference type="GO" id="GO:0005829">
    <property type="term" value="C:cytosol"/>
    <property type="evidence" value="ECO:0007669"/>
    <property type="project" value="TreeGrafter"/>
</dbReference>
<dbReference type="InterPro" id="IPR014033">
    <property type="entry name" value="Arginase"/>
</dbReference>
<comment type="caution">
    <text evidence="13">The sequence shown here is derived from an EMBL/GenBank/DDBJ whole genome shotgun (WGS) entry which is preliminary data.</text>
</comment>
<dbReference type="GO" id="GO:0006525">
    <property type="term" value="P:arginine metabolic process"/>
    <property type="evidence" value="ECO:0007669"/>
    <property type="project" value="UniProtKB-KW"/>
</dbReference>
<keyword evidence="7 10" id="KW-0464">Manganese</keyword>
<dbReference type="CDD" id="cd09989">
    <property type="entry name" value="Arginase"/>
    <property type="match status" value="1"/>
</dbReference>
<dbReference type="GO" id="GO:0030145">
    <property type="term" value="F:manganese ion binding"/>
    <property type="evidence" value="ECO:0007669"/>
    <property type="project" value="TreeGrafter"/>
</dbReference>
<evidence type="ECO:0000256" key="11">
    <source>
        <dbReference type="PROSITE-ProRule" id="PRU00742"/>
    </source>
</evidence>
<evidence type="ECO:0000256" key="7">
    <source>
        <dbReference type="ARBA" id="ARBA00023211"/>
    </source>
</evidence>
<dbReference type="FunFam" id="3.40.800.10:FF:000012">
    <property type="entry name" value="Arginase"/>
    <property type="match status" value="1"/>
</dbReference>
<evidence type="ECO:0000256" key="10">
    <source>
        <dbReference type="PIRSR" id="PIRSR036979-1"/>
    </source>
</evidence>
<dbReference type="AlphaFoldDB" id="A0A1V4SXN2"/>
<dbReference type="PRINTS" id="PR00116">
    <property type="entry name" value="ARGINASE"/>
</dbReference>
<dbReference type="PANTHER" id="PTHR43782">
    <property type="entry name" value="ARGINASE"/>
    <property type="match status" value="1"/>
</dbReference>
<keyword evidence="6 12" id="KW-0378">Hydrolase</keyword>
<gene>
    <name evidence="13" type="primary">rocF</name>
    <name evidence="13" type="ORF">CLTHE_13210</name>
</gene>
<dbReference type="PIRSF" id="PIRSF036979">
    <property type="entry name" value="Arginase"/>
    <property type="match status" value="1"/>
</dbReference>
<feature type="binding site" evidence="10">
    <location>
        <position position="129"/>
    </location>
    <ligand>
        <name>Mn(2+)</name>
        <dbReference type="ChEBI" id="CHEBI:29035"/>
        <label>1</label>
    </ligand>
</feature>
<evidence type="ECO:0000256" key="6">
    <source>
        <dbReference type="ARBA" id="ARBA00022801"/>
    </source>
</evidence>
<dbReference type="PROSITE" id="PS51409">
    <property type="entry name" value="ARGINASE_2"/>
    <property type="match status" value="1"/>
</dbReference>
<dbReference type="Pfam" id="PF00491">
    <property type="entry name" value="Arginase"/>
    <property type="match status" value="1"/>
</dbReference>
<name>A0A1V4SXN2_9CLOT</name>
<protein>
    <recommendedName>
        <fullName evidence="3 9">Arginase</fullName>
        <ecNumber evidence="2 9">3.5.3.1</ecNumber>
    </recommendedName>
</protein>
<dbReference type="NCBIfam" id="TIGR01229">
    <property type="entry name" value="rocF_arginase"/>
    <property type="match status" value="1"/>
</dbReference>
<comment type="cofactor">
    <cofactor evidence="10 12">
        <name>Mn(2+)</name>
        <dbReference type="ChEBI" id="CHEBI:29035"/>
    </cofactor>
    <text evidence="10 12">Binds 2 manganese ions per subunit.</text>
</comment>
<evidence type="ECO:0000256" key="3">
    <source>
        <dbReference type="ARBA" id="ARBA00018123"/>
    </source>
</evidence>
<feature type="binding site" evidence="10">
    <location>
        <position position="125"/>
    </location>
    <ligand>
        <name>Mn(2+)</name>
        <dbReference type="ChEBI" id="CHEBI:29035"/>
        <label>1</label>
    </ligand>
</feature>
<comment type="catalytic activity">
    <reaction evidence="8 12">
        <text>L-arginine + H2O = urea + L-ornithine</text>
        <dbReference type="Rhea" id="RHEA:20569"/>
        <dbReference type="ChEBI" id="CHEBI:15377"/>
        <dbReference type="ChEBI" id="CHEBI:16199"/>
        <dbReference type="ChEBI" id="CHEBI:32682"/>
        <dbReference type="ChEBI" id="CHEBI:46911"/>
        <dbReference type="EC" id="3.5.3.1"/>
    </reaction>
</comment>
<evidence type="ECO:0000256" key="8">
    <source>
        <dbReference type="ARBA" id="ARBA00047391"/>
    </source>
</evidence>
<organism evidence="13 14">
    <name type="scientific">Clostridium thermobutyricum DSM 4928</name>
    <dbReference type="NCBI Taxonomy" id="1121339"/>
    <lineage>
        <taxon>Bacteria</taxon>
        <taxon>Bacillati</taxon>
        <taxon>Bacillota</taxon>
        <taxon>Clostridia</taxon>
        <taxon>Eubacteriales</taxon>
        <taxon>Clostridiaceae</taxon>
        <taxon>Clostridium</taxon>
    </lineage>
</organism>
<keyword evidence="4 12" id="KW-0056">Arginine metabolism</keyword>
<feature type="binding site" evidence="10">
    <location>
        <position position="127"/>
    </location>
    <ligand>
        <name>Mn(2+)</name>
        <dbReference type="ChEBI" id="CHEBI:29035"/>
        <label>1</label>
    </ligand>
</feature>
<dbReference type="Proteomes" id="UP000191448">
    <property type="component" value="Unassembled WGS sequence"/>
</dbReference>
<dbReference type="GO" id="GO:0004053">
    <property type="term" value="F:arginase activity"/>
    <property type="evidence" value="ECO:0007669"/>
    <property type="project" value="UniProtKB-UniRule"/>
</dbReference>
<feature type="binding site" evidence="10">
    <location>
        <position position="229"/>
    </location>
    <ligand>
        <name>Mn(2+)</name>
        <dbReference type="ChEBI" id="CHEBI:29035"/>
        <label>1</label>
    </ligand>
</feature>
<dbReference type="OrthoDB" id="9788689at2"/>
<evidence type="ECO:0000256" key="4">
    <source>
        <dbReference type="ARBA" id="ARBA00022503"/>
    </source>
</evidence>
<dbReference type="EMBL" id="LTAY01000035">
    <property type="protein sequence ID" value="OPX48189.1"/>
    <property type="molecule type" value="Genomic_DNA"/>
</dbReference>
<dbReference type="SUPFAM" id="SSF52768">
    <property type="entry name" value="Arginase/deacetylase"/>
    <property type="match status" value="1"/>
</dbReference>
<keyword evidence="5 10" id="KW-0479">Metal-binding</keyword>
<evidence type="ECO:0000313" key="13">
    <source>
        <dbReference type="EMBL" id="OPX48189.1"/>
    </source>
</evidence>
<comment type="similarity">
    <text evidence="11 12">Belongs to the arginase family.</text>
</comment>
<dbReference type="InterPro" id="IPR023696">
    <property type="entry name" value="Ureohydrolase_dom_sf"/>
</dbReference>
<evidence type="ECO:0000313" key="14">
    <source>
        <dbReference type="Proteomes" id="UP000191448"/>
    </source>
</evidence>
<dbReference type="RefSeq" id="WP_158082676.1">
    <property type="nucleotide sequence ID" value="NZ_LTAY01000035.1"/>
</dbReference>
<sequence>MKINVIGMPIFYGCDNPGVDQGPTVMRESGTIGLLHKPGNEVVDLGDIDMVYASQNEKYKDDEHAKFLSYVLDASEKLAKKVDSSISEGSFPLTIGGDHSLGLGSVAGASKACGDLDDFALIWFDAHADINTIQTSPSGNVHGMPIAGGIGIDDKLSHVYFDGIKVRPENVHIIAARDIDEGEVKIIADNNIDVYDMKKVREIGVQKTVKEVLEKIKAKGIKNIHLSYDIDGIDPEFIEGTGTRVPGGFNMEEAQYVIKEIIGSGLVKSMDLVEFNPRLEKGITLAHCLELTDTIAKSIAKLH</sequence>
<feature type="binding site" evidence="10">
    <location>
        <position position="231"/>
    </location>
    <ligand>
        <name>Mn(2+)</name>
        <dbReference type="ChEBI" id="CHEBI:29035"/>
        <label>1</label>
    </ligand>
</feature>
<reference evidence="13 14" key="1">
    <citation type="submission" date="2016-02" db="EMBL/GenBank/DDBJ databases">
        <title>Genome sequence of Clostridium thermobutyricum DSM 4928.</title>
        <authorList>
            <person name="Poehlein A."/>
            <person name="Daniel R."/>
        </authorList>
    </citation>
    <scope>NUCLEOTIDE SEQUENCE [LARGE SCALE GENOMIC DNA]</scope>
    <source>
        <strain evidence="13 14">DSM 4928</strain>
    </source>
</reference>
<accession>A0A1V4SXN2</accession>
<evidence type="ECO:0000256" key="5">
    <source>
        <dbReference type="ARBA" id="ARBA00022723"/>
    </source>
</evidence>
<evidence type="ECO:0000256" key="9">
    <source>
        <dbReference type="NCBIfam" id="TIGR01229"/>
    </source>
</evidence>
<evidence type="ECO:0000256" key="2">
    <source>
        <dbReference type="ARBA" id="ARBA00012168"/>
    </source>
</evidence>
<dbReference type="Gene3D" id="3.40.800.10">
    <property type="entry name" value="Ureohydrolase domain"/>
    <property type="match status" value="1"/>
</dbReference>
<proteinExistence type="inferred from homology"/>
<comment type="pathway">
    <text evidence="1">Nitrogen metabolism; urea cycle; L-ornithine and urea from L-arginine: step 1/1.</text>
</comment>
<evidence type="ECO:0000256" key="1">
    <source>
        <dbReference type="ARBA" id="ARBA00005098"/>
    </source>
</evidence>
<dbReference type="InterPro" id="IPR006035">
    <property type="entry name" value="Ureohydrolase"/>
</dbReference>
<feature type="binding site" evidence="10">
    <location>
        <position position="99"/>
    </location>
    <ligand>
        <name>Mn(2+)</name>
        <dbReference type="ChEBI" id="CHEBI:29035"/>
        <label>1</label>
    </ligand>
</feature>
<dbReference type="EC" id="3.5.3.1" evidence="2 9"/>